<dbReference type="EC" id="3.1.3.16" evidence="2"/>
<sequence>MIHRESTPKVLISVTSVQNRHSLPLENFVPTGKPHHRVRSTDNIKKHSNSFYAQERPIFIGGVPLVMNVTLPLLTSSYEIKPNGVPVRVNTGHNFDEGEEDVLLKGETYIGSKRNCVGVALTIGKRNYMEDVAIVKGGAFGETDYFGIFDGHNGEDAAVIAAQRLDQIMTSDEINGDDVKPKIVEAFQKLQNEVIMETESGTTASLVFVRKNDIVVVNIGDSMVFILKNGILSRVGKDHKPNQQDEKDRILKDGGTIDDVNGTLRINRVIANYRSIGDKAVHPPLSCIPDVFIVPFRRVSNILIASDGIA</sequence>
<keyword evidence="2" id="KW-0378">Hydrolase</keyword>
<dbReference type="InterPro" id="IPR001932">
    <property type="entry name" value="PPM-type_phosphatase-like_dom"/>
</dbReference>
<gene>
    <name evidence="2" type="ORF">EIN_031150</name>
</gene>
<dbReference type="SUPFAM" id="SSF81606">
    <property type="entry name" value="PP2C-like"/>
    <property type="match status" value="1"/>
</dbReference>
<dbReference type="RefSeq" id="XP_004185760.1">
    <property type="nucleotide sequence ID" value="XM_004185712.1"/>
</dbReference>
<dbReference type="PROSITE" id="PS51746">
    <property type="entry name" value="PPM_2"/>
    <property type="match status" value="1"/>
</dbReference>
<dbReference type="InterPro" id="IPR036457">
    <property type="entry name" value="PPM-type-like_dom_sf"/>
</dbReference>
<dbReference type="CDD" id="cd00143">
    <property type="entry name" value="PP2Cc"/>
    <property type="match status" value="1"/>
</dbReference>
<dbReference type="GO" id="GO:0004722">
    <property type="term" value="F:protein serine/threonine phosphatase activity"/>
    <property type="evidence" value="ECO:0007669"/>
    <property type="project" value="UniProtKB-EC"/>
</dbReference>
<keyword evidence="3" id="KW-1185">Reference proteome</keyword>
<evidence type="ECO:0000313" key="2">
    <source>
        <dbReference type="EMBL" id="ELP86414.1"/>
    </source>
</evidence>
<dbReference type="VEuPathDB" id="AmoebaDB:EIN_031150"/>
<evidence type="ECO:0000259" key="1">
    <source>
        <dbReference type="PROSITE" id="PS51746"/>
    </source>
</evidence>
<dbReference type="Proteomes" id="UP000014680">
    <property type="component" value="Unassembled WGS sequence"/>
</dbReference>
<dbReference type="Gene3D" id="3.60.40.10">
    <property type="entry name" value="PPM-type phosphatase domain"/>
    <property type="match status" value="1"/>
</dbReference>
<dbReference type="GeneID" id="14885481"/>
<organism evidence="2 3">
    <name type="scientific">Entamoeba invadens IP1</name>
    <dbReference type="NCBI Taxonomy" id="370355"/>
    <lineage>
        <taxon>Eukaryota</taxon>
        <taxon>Amoebozoa</taxon>
        <taxon>Evosea</taxon>
        <taxon>Archamoebae</taxon>
        <taxon>Mastigamoebida</taxon>
        <taxon>Entamoebidae</taxon>
        <taxon>Entamoeba</taxon>
    </lineage>
</organism>
<dbReference type="KEGG" id="eiv:EIN_031150"/>
<dbReference type="AlphaFoldDB" id="A0A0A1TY66"/>
<dbReference type="SMART" id="SM00332">
    <property type="entry name" value="PP2Cc"/>
    <property type="match status" value="1"/>
</dbReference>
<dbReference type="PANTHER" id="PTHR47992">
    <property type="entry name" value="PROTEIN PHOSPHATASE"/>
    <property type="match status" value="1"/>
</dbReference>
<dbReference type="InterPro" id="IPR015655">
    <property type="entry name" value="PP2C"/>
</dbReference>
<accession>A0A0A1TY66</accession>
<name>A0A0A1TY66_ENTIV</name>
<reference evidence="2 3" key="1">
    <citation type="submission" date="2012-10" db="EMBL/GenBank/DDBJ databases">
        <authorList>
            <person name="Zafar N."/>
            <person name="Inman J."/>
            <person name="Hall N."/>
            <person name="Lorenzi H."/>
            <person name="Caler E."/>
        </authorList>
    </citation>
    <scope>NUCLEOTIDE SEQUENCE [LARGE SCALE GENOMIC DNA]</scope>
    <source>
        <strain evidence="2 3">IP1</strain>
    </source>
</reference>
<dbReference type="Pfam" id="PF00481">
    <property type="entry name" value="PP2C"/>
    <property type="match status" value="1"/>
</dbReference>
<dbReference type="EMBL" id="KB206969">
    <property type="protein sequence ID" value="ELP86414.1"/>
    <property type="molecule type" value="Genomic_DNA"/>
</dbReference>
<proteinExistence type="predicted"/>
<dbReference type="OrthoDB" id="10264738at2759"/>
<feature type="non-terminal residue" evidence="2">
    <location>
        <position position="310"/>
    </location>
</feature>
<evidence type="ECO:0000313" key="3">
    <source>
        <dbReference type="Proteomes" id="UP000014680"/>
    </source>
</evidence>
<feature type="domain" description="PPM-type phosphatase" evidence="1">
    <location>
        <begin position="116"/>
        <end position="310"/>
    </location>
</feature>
<protein>
    <submittedName>
        <fullName evidence="2">Protein phosphatase 2C, putative</fullName>
        <ecNumber evidence="2">3.1.3.16</ecNumber>
    </submittedName>
</protein>